<dbReference type="RefSeq" id="WP_073168366.1">
    <property type="nucleotide sequence ID" value="NZ_FQZE01000010.1"/>
</dbReference>
<proteinExistence type="predicted"/>
<evidence type="ECO:0000313" key="1">
    <source>
        <dbReference type="EMBL" id="SHJ07723.1"/>
    </source>
</evidence>
<reference evidence="1 2" key="1">
    <citation type="submission" date="2016-11" db="EMBL/GenBank/DDBJ databases">
        <authorList>
            <person name="Jaros S."/>
            <person name="Januszkiewicz K."/>
            <person name="Wedrychowicz H."/>
        </authorList>
    </citation>
    <scope>NUCLEOTIDE SEQUENCE [LARGE SCALE GENOMIC DNA]</scope>
    <source>
        <strain evidence="1 2">DSM 27063</strain>
    </source>
</reference>
<dbReference type="SUPFAM" id="SSF50969">
    <property type="entry name" value="YVTN repeat-like/Quinoprotein amine dehydrogenase"/>
    <property type="match status" value="1"/>
</dbReference>
<dbReference type="InterPro" id="IPR011044">
    <property type="entry name" value="Quino_amine_DH_bsu"/>
</dbReference>
<sequence>MNKNFLIVFFVFIVFLAGSLPGAASDKGKPVHHDVPFLQDYSIKYYFNQPGGALQKVAADRNGKIQVLSSEGLLHPHAGEFLYPGTLEKDGTYRPMADKNIVGLATYKQQLVYLDDEAVLANAWSGELFSKHEMPGAKLFAGGKDFTFLVSDGKQLKYIKDSKQLWKGKLQQQAIDIKYAKETKSFWILTSRSLHTFSAEKEELKTVFEGSGFTSFDVVAFGTKTIIGTPNGYIEINNLSQKQEGQIKLKLPVTEITVVKEVNGNVWFGSPDGAFMLRDDGKFNYYYGERWLPGNRVTDIAAGPDNSVLVLTDKGLGRICFKEITLYKKALYFEDQVRHRHIRHGFNAELSGMENGNLSTGHLDDSDNDGLWTSMYLGSQVFRYAVTKSEEALQNTIESLDAMERLYTVNPVPGFPSRSFNRSGYIEKLSNPERWQHSSDPEWDWKATTSSDEAIGHVFVFGAIAELIDVEPVRAKAVQLLDALMQHIVDNDFYLVDYDGKPTTWGRWNPEYVNGFPTSVGDRKLNSSNIVAMLQTAYHFTKKEIYKEKAFELMHDYGYLENLMRPMEEIGKAPDGSDDWAEMLSESWNHSDDEMYFLGYWGLYRYAFNDTLKEMYAKSIIDHWEHERPEKDGLWNLFTGLVSNEFDLKEAIWYLQEYPMDLINWTVKNSHRKDIQPVSENFRRQTIEEVLPPDELPVRRHNANRFGLDAGGEGRSENSAGDIWLLPYWLGRYLEVIE</sequence>
<dbReference type="STRING" id="1168035.SAMN05444280_110119"/>
<protein>
    <submittedName>
        <fullName evidence="1">Uncharacterized protein</fullName>
    </submittedName>
</protein>
<dbReference type="InterPro" id="IPR015943">
    <property type="entry name" value="WD40/YVTN_repeat-like_dom_sf"/>
</dbReference>
<gene>
    <name evidence="1" type="ORF">SAMN05444280_110119</name>
</gene>
<evidence type="ECO:0000313" key="2">
    <source>
        <dbReference type="Proteomes" id="UP000184050"/>
    </source>
</evidence>
<keyword evidence="2" id="KW-1185">Reference proteome</keyword>
<accession>A0A1M6GCQ0</accession>
<dbReference type="Gene3D" id="2.130.10.10">
    <property type="entry name" value="YVTN repeat-like/Quinoprotein amine dehydrogenase"/>
    <property type="match status" value="1"/>
</dbReference>
<organism evidence="1 2">
    <name type="scientific">Tangfeifania diversioriginum</name>
    <dbReference type="NCBI Taxonomy" id="1168035"/>
    <lineage>
        <taxon>Bacteria</taxon>
        <taxon>Pseudomonadati</taxon>
        <taxon>Bacteroidota</taxon>
        <taxon>Bacteroidia</taxon>
        <taxon>Marinilabiliales</taxon>
        <taxon>Prolixibacteraceae</taxon>
        <taxon>Tangfeifania</taxon>
    </lineage>
</organism>
<name>A0A1M6GCQ0_9BACT</name>
<dbReference type="AlphaFoldDB" id="A0A1M6GCQ0"/>
<dbReference type="OrthoDB" id="610763at2"/>
<dbReference type="EMBL" id="FQZE01000010">
    <property type="protein sequence ID" value="SHJ07723.1"/>
    <property type="molecule type" value="Genomic_DNA"/>
</dbReference>
<dbReference type="Proteomes" id="UP000184050">
    <property type="component" value="Unassembled WGS sequence"/>
</dbReference>